<dbReference type="RefSeq" id="WP_245432048.1">
    <property type="nucleotide sequence ID" value="NZ_BAAAVY010000037.1"/>
</dbReference>
<evidence type="ECO:0000313" key="3">
    <source>
        <dbReference type="Proteomes" id="UP000254701"/>
    </source>
</evidence>
<reference evidence="2 3" key="1">
    <citation type="submission" date="2018-06" db="EMBL/GenBank/DDBJ databases">
        <authorList>
            <consortium name="Pathogen Informatics"/>
            <person name="Doyle S."/>
        </authorList>
    </citation>
    <scope>NUCLEOTIDE SEQUENCE [LARGE SCALE GENOMIC DNA]</scope>
    <source>
        <strain evidence="2 3">NCTC10684</strain>
    </source>
</reference>
<evidence type="ECO:0000313" key="2">
    <source>
        <dbReference type="EMBL" id="SUU90693.1"/>
    </source>
</evidence>
<feature type="region of interest" description="Disordered" evidence="1">
    <location>
        <begin position="101"/>
        <end position="129"/>
    </location>
</feature>
<dbReference type="EMBL" id="UFSM01000001">
    <property type="protein sequence ID" value="SUU90693.1"/>
    <property type="molecule type" value="Genomic_DNA"/>
</dbReference>
<dbReference type="Proteomes" id="UP000254701">
    <property type="component" value="Unassembled WGS sequence"/>
</dbReference>
<sequence>MSQKPYRPWHPVTVRSDNEMPRSDLEIRKADCAALQALAAGIANEEQQKRALGAVLHICGIHQPAWMPSEHGGERDSCFAAGKQHVGFQIRKLISHSLSILTGESHDRPAHDRRTGKPADERNADRARR</sequence>
<accession>A0A380WNX9</accession>
<feature type="region of interest" description="Disordered" evidence="1">
    <location>
        <begin position="1"/>
        <end position="21"/>
    </location>
</feature>
<name>A0A380WNX9_AMIAI</name>
<dbReference type="AlphaFoldDB" id="A0A380WNX9"/>
<feature type="compositionally biased region" description="Basic and acidic residues" evidence="1">
    <location>
        <begin position="104"/>
        <end position="129"/>
    </location>
</feature>
<gene>
    <name evidence="2" type="ORF">NCTC10684_03951</name>
</gene>
<protein>
    <submittedName>
        <fullName evidence="2">Uncharacterized protein</fullName>
    </submittedName>
</protein>
<evidence type="ECO:0000256" key="1">
    <source>
        <dbReference type="SAM" id="MobiDB-lite"/>
    </source>
</evidence>
<proteinExistence type="predicted"/>
<organism evidence="2 3">
    <name type="scientific">Aminobacter aminovorans</name>
    <name type="common">Chelatobacter heintzii</name>
    <dbReference type="NCBI Taxonomy" id="83263"/>
    <lineage>
        <taxon>Bacteria</taxon>
        <taxon>Pseudomonadati</taxon>
        <taxon>Pseudomonadota</taxon>
        <taxon>Alphaproteobacteria</taxon>
        <taxon>Hyphomicrobiales</taxon>
        <taxon>Phyllobacteriaceae</taxon>
        <taxon>Aminobacter</taxon>
    </lineage>
</organism>